<dbReference type="AlphaFoldDB" id="A0A1H3YNM0"/>
<evidence type="ECO:0000313" key="2">
    <source>
        <dbReference type="Proteomes" id="UP000198846"/>
    </source>
</evidence>
<organism evidence="1 2">
    <name type="scientific">Bizionia paragorgiae</name>
    <dbReference type="NCBI Taxonomy" id="283786"/>
    <lineage>
        <taxon>Bacteria</taxon>
        <taxon>Pseudomonadati</taxon>
        <taxon>Bacteroidota</taxon>
        <taxon>Flavobacteriia</taxon>
        <taxon>Flavobacteriales</taxon>
        <taxon>Flavobacteriaceae</taxon>
        <taxon>Bizionia</taxon>
    </lineage>
</organism>
<sequence length="162" mass="16605">MNKQTKDSIISNTVFVASAVGGAKLSDGLVGLLPINSGDTTTKRIAQGALILIGIGGSVMIKGKSMFATASRAASLGNALIQANNLVNDVVADSGAVKPATPESTPAEKAMSNAFGLGCGCQEEAVSYPLLQMPSLNFAMRPSVERNYGIREGQAISASLFN</sequence>
<proteinExistence type="predicted"/>
<accession>A0A1H3YNM0</accession>
<keyword evidence="2" id="KW-1185">Reference proteome</keyword>
<dbReference type="RefSeq" id="WP_092133329.1">
    <property type="nucleotide sequence ID" value="NZ_FNQK01000007.1"/>
</dbReference>
<reference evidence="1 2" key="1">
    <citation type="submission" date="2016-10" db="EMBL/GenBank/DDBJ databases">
        <authorList>
            <person name="de Groot N.N."/>
        </authorList>
    </citation>
    <scope>NUCLEOTIDE SEQUENCE [LARGE SCALE GENOMIC DNA]</scope>
    <source>
        <strain evidence="1 2">DSM 23842</strain>
    </source>
</reference>
<dbReference type="OrthoDB" id="9853148at2"/>
<evidence type="ECO:0000313" key="1">
    <source>
        <dbReference type="EMBL" id="SEA12781.1"/>
    </source>
</evidence>
<name>A0A1H3YNM0_BIZPA</name>
<gene>
    <name evidence="1" type="ORF">SAMN04487990_1076</name>
</gene>
<dbReference type="STRING" id="283786.SAMN04487990_1076"/>
<dbReference type="EMBL" id="FNQK01000007">
    <property type="protein sequence ID" value="SEA12781.1"/>
    <property type="molecule type" value="Genomic_DNA"/>
</dbReference>
<protein>
    <submittedName>
        <fullName evidence="1">Uncharacterized protein</fullName>
    </submittedName>
</protein>
<dbReference type="Proteomes" id="UP000198846">
    <property type="component" value="Unassembled WGS sequence"/>
</dbReference>